<keyword evidence="2" id="KW-1185">Reference proteome</keyword>
<evidence type="ECO:0000313" key="2">
    <source>
        <dbReference type="Proteomes" id="UP000054018"/>
    </source>
</evidence>
<reference evidence="2" key="2">
    <citation type="submission" date="2015-01" db="EMBL/GenBank/DDBJ databases">
        <title>Evolutionary Origins and Diversification of the Mycorrhizal Mutualists.</title>
        <authorList>
            <consortium name="DOE Joint Genome Institute"/>
            <consortium name="Mycorrhizal Genomics Consortium"/>
            <person name="Kohler A."/>
            <person name="Kuo A."/>
            <person name="Nagy L.G."/>
            <person name="Floudas D."/>
            <person name="Copeland A."/>
            <person name="Barry K.W."/>
            <person name="Cichocki N."/>
            <person name="Veneault-Fourrey C."/>
            <person name="LaButti K."/>
            <person name="Lindquist E.A."/>
            <person name="Lipzen A."/>
            <person name="Lundell T."/>
            <person name="Morin E."/>
            <person name="Murat C."/>
            <person name="Riley R."/>
            <person name="Ohm R."/>
            <person name="Sun H."/>
            <person name="Tunlid A."/>
            <person name="Henrissat B."/>
            <person name="Grigoriev I.V."/>
            <person name="Hibbett D.S."/>
            <person name="Martin F."/>
        </authorList>
    </citation>
    <scope>NUCLEOTIDE SEQUENCE [LARGE SCALE GENOMIC DNA]</scope>
    <source>
        <strain evidence="2">441</strain>
    </source>
</reference>
<dbReference type="AlphaFoldDB" id="A0A0C9Z2Z2"/>
<reference evidence="1 2" key="1">
    <citation type="submission" date="2014-04" db="EMBL/GenBank/DDBJ databases">
        <authorList>
            <consortium name="DOE Joint Genome Institute"/>
            <person name="Kuo A."/>
            <person name="Kohler A."/>
            <person name="Costa M.D."/>
            <person name="Nagy L.G."/>
            <person name="Floudas D."/>
            <person name="Copeland A."/>
            <person name="Barry K.W."/>
            <person name="Cichocki N."/>
            <person name="Veneault-Fourrey C."/>
            <person name="LaButti K."/>
            <person name="Lindquist E.A."/>
            <person name="Lipzen A."/>
            <person name="Lundell T."/>
            <person name="Morin E."/>
            <person name="Murat C."/>
            <person name="Sun H."/>
            <person name="Tunlid A."/>
            <person name="Henrissat B."/>
            <person name="Grigoriev I.V."/>
            <person name="Hibbett D.S."/>
            <person name="Martin F."/>
            <person name="Nordberg H.P."/>
            <person name="Cantor M.N."/>
            <person name="Hua S.X."/>
        </authorList>
    </citation>
    <scope>NUCLEOTIDE SEQUENCE [LARGE SCALE GENOMIC DNA]</scope>
    <source>
        <strain evidence="1 2">441</strain>
    </source>
</reference>
<gene>
    <name evidence="1" type="ORF">PISMIDRAFT_682235</name>
</gene>
<accession>A0A0C9Z2Z2</accession>
<protein>
    <submittedName>
        <fullName evidence="1">Uncharacterized protein</fullName>
    </submittedName>
</protein>
<sequence length="56" mass="6438">MEFRSVLNWSTRGVQGTKQAATRVCDKEEKREKDQFQPISIQVKEKVRGTQGIVLC</sequence>
<proteinExistence type="predicted"/>
<dbReference type="EMBL" id="KN833763">
    <property type="protein sequence ID" value="KIK20544.1"/>
    <property type="molecule type" value="Genomic_DNA"/>
</dbReference>
<organism evidence="1 2">
    <name type="scientific">Pisolithus microcarpus 441</name>
    <dbReference type="NCBI Taxonomy" id="765257"/>
    <lineage>
        <taxon>Eukaryota</taxon>
        <taxon>Fungi</taxon>
        <taxon>Dikarya</taxon>
        <taxon>Basidiomycota</taxon>
        <taxon>Agaricomycotina</taxon>
        <taxon>Agaricomycetes</taxon>
        <taxon>Agaricomycetidae</taxon>
        <taxon>Boletales</taxon>
        <taxon>Sclerodermatineae</taxon>
        <taxon>Pisolithaceae</taxon>
        <taxon>Pisolithus</taxon>
    </lineage>
</organism>
<name>A0A0C9Z2Z2_9AGAM</name>
<dbReference type="Proteomes" id="UP000054018">
    <property type="component" value="Unassembled WGS sequence"/>
</dbReference>
<dbReference type="HOGENOM" id="CLU_3015113_0_0_1"/>
<evidence type="ECO:0000313" key="1">
    <source>
        <dbReference type="EMBL" id="KIK20544.1"/>
    </source>
</evidence>